<reference evidence="1" key="1">
    <citation type="submission" date="2011-04" db="EMBL/GenBank/DDBJ databases">
        <title>Evolution of plant cell wall degrading machinery underlies the functional diversity of forest fungi.</title>
        <authorList>
            <consortium name="US DOE Joint Genome Institute (JGI-PGF)"/>
            <person name="Eastwood D.C."/>
            <person name="Floudas D."/>
            <person name="Binder M."/>
            <person name="Majcherczyk A."/>
            <person name="Schneider P."/>
            <person name="Aerts A."/>
            <person name="Asiegbu F.O."/>
            <person name="Baker S.E."/>
            <person name="Barry K."/>
            <person name="Bendiksby M."/>
            <person name="Blumentritt M."/>
            <person name="Coutinho P.M."/>
            <person name="Cullen D."/>
            <person name="Cullen D."/>
            <person name="Gathman A."/>
            <person name="Goodell B."/>
            <person name="Henrissat B."/>
            <person name="Ihrmark K."/>
            <person name="Kauserud H."/>
            <person name="Kohler A."/>
            <person name="LaButti K."/>
            <person name="Lapidus A."/>
            <person name="Lavin J.L."/>
            <person name="Lee Y.-H."/>
            <person name="Lindquist E."/>
            <person name="Lilly W."/>
            <person name="Lucas S."/>
            <person name="Morin E."/>
            <person name="Murat C."/>
            <person name="Oguiza J.A."/>
            <person name="Park J."/>
            <person name="Pisabarro A.G."/>
            <person name="Riley R."/>
            <person name="Rosling A."/>
            <person name="Salamov A."/>
            <person name="Schmidt O."/>
            <person name="Schmutz J."/>
            <person name="Skrede I."/>
            <person name="Stenlid J."/>
            <person name="Wiebenga A."/>
            <person name="Xie X."/>
            <person name="Kues U."/>
            <person name="Hibbett D.S."/>
            <person name="Hoffmeister D."/>
            <person name="Hogberg N."/>
            <person name="Martin F."/>
            <person name="Grigoriev I.V."/>
            <person name="Watkinson S.C."/>
        </authorList>
    </citation>
    <scope>NUCLEOTIDE SEQUENCE</scope>
    <source>
        <strain evidence="1">S7.9</strain>
    </source>
</reference>
<dbReference type="KEGG" id="sla:SERLADRAFT_476589"/>
<dbReference type="Proteomes" id="UP000008064">
    <property type="component" value="Unassembled WGS sequence"/>
</dbReference>
<proteinExistence type="predicted"/>
<dbReference type="HOGENOM" id="CLU_1897483_0_0_1"/>
<dbReference type="RefSeq" id="XP_007322374.1">
    <property type="nucleotide sequence ID" value="XM_007322312.1"/>
</dbReference>
<dbReference type="GeneID" id="18820834"/>
<gene>
    <name evidence="1" type="ORF">SERLADRAFT_476589</name>
</gene>
<accession>F8P7K6</accession>
<organism>
    <name type="scientific">Serpula lacrymans var. lacrymans (strain S7.9)</name>
    <name type="common">Dry rot fungus</name>
    <dbReference type="NCBI Taxonomy" id="578457"/>
    <lineage>
        <taxon>Eukaryota</taxon>
        <taxon>Fungi</taxon>
        <taxon>Dikarya</taxon>
        <taxon>Basidiomycota</taxon>
        <taxon>Agaricomycotina</taxon>
        <taxon>Agaricomycetes</taxon>
        <taxon>Agaricomycetidae</taxon>
        <taxon>Boletales</taxon>
        <taxon>Coniophorineae</taxon>
        <taxon>Serpulaceae</taxon>
        <taxon>Serpula</taxon>
    </lineage>
</organism>
<dbReference type="AlphaFoldDB" id="F8P7K6"/>
<protein>
    <submittedName>
        <fullName evidence="1">Uncharacterized protein</fullName>
    </submittedName>
</protein>
<sequence>MPPISISISCTRSCLCSQHQGAVLTPKSSQTHSHPSGQLHSRSLNTMSVPTPTIARICRLISWFSNSVSIACRCECATVERKFKIRRWPMTLRSGIVNLSCKRERSVQSWQAYGMRVPGNVRYGDDVLGALGWS</sequence>
<dbReference type="EMBL" id="GL945439">
    <property type="protein sequence ID" value="EGO21417.1"/>
    <property type="molecule type" value="Genomic_DNA"/>
</dbReference>
<evidence type="ECO:0000313" key="1">
    <source>
        <dbReference type="EMBL" id="EGO21417.1"/>
    </source>
</evidence>
<name>F8P7K6_SERL9</name>